<name>A0A5B9MG56_9BACT</name>
<accession>A0A5B9MG56</accession>
<organism evidence="8 9">
    <name type="scientific">Stieleria maiorica</name>
    <dbReference type="NCBI Taxonomy" id="2795974"/>
    <lineage>
        <taxon>Bacteria</taxon>
        <taxon>Pseudomonadati</taxon>
        <taxon>Planctomycetota</taxon>
        <taxon>Planctomycetia</taxon>
        <taxon>Pirellulales</taxon>
        <taxon>Pirellulaceae</taxon>
        <taxon>Stieleria</taxon>
    </lineage>
</organism>
<protein>
    <submittedName>
        <fullName evidence="8">Bacterial type II secretion system protein F domain protein</fullName>
    </submittedName>
</protein>
<evidence type="ECO:0000256" key="5">
    <source>
        <dbReference type="ARBA" id="ARBA00023136"/>
    </source>
</evidence>
<dbReference type="Pfam" id="PF00482">
    <property type="entry name" value="T2SSF"/>
    <property type="match status" value="2"/>
</dbReference>
<dbReference type="GO" id="GO:0005886">
    <property type="term" value="C:plasma membrane"/>
    <property type="evidence" value="ECO:0007669"/>
    <property type="project" value="UniProtKB-SubCell"/>
</dbReference>
<proteinExistence type="predicted"/>
<dbReference type="AlphaFoldDB" id="A0A5B9MG56"/>
<evidence type="ECO:0000256" key="1">
    <source>
        <dbReference type="ARBA" id="ARBA00004651"/>
    </source>
</evidence>
<dbReference type="InterPro" id="IPR018076">
    <property type="entry name" value="T2SS_GspF_dom"/>
</dbReference>
<feature type="transmembrane region" description="Helical" evidence="6">
    <location>
        <begin position="167"/>
        <end position="190"/>
    </location>
</feature>
<evidence type="ECO:0000313" key="8">
    <source>
        <dbReference type="EMBL" id="QEF99086.1"/>
    </source>
</evidence>
<evidence type="ECO:0000313" key="9">
    <source>
        <dbReference type="Proteomes" id="UP000321353"/>
    </source>
</evidence>
<comment type="subcellular location">
    <subcellularLocation>
        <location evidence="1">Cell membrane</location>
        <topology evidence="1">Multi-pass membrane protein</topology>
    </subcellularLocation>
</comment>
<evidence type="ECO:0000256" key="4">
    <source>
        <dbReference type="ARBA" id="ARBA00022989"/>
    </source>
</evidence>
<feature type="transmembrane region" description="Helical" evidence="6">
    <location>
        <begin position="113"/>
        <end position="139"/>
    </location>
</feature>
<evidence type="ECO:0000259" key="7">
    <source>
        <dbReference type="Pfam" id="PF00482"/>
    </source>
</evidence>
<keyword evidence="3 6" id="KW-0812">Transmembrane</keyword>
<keyword evidence="2" id="KW-1003">Cell membrane</keyword>
<evidence type="ECO:0000256" key="3">
    <source>
        <dbReference type="ARBA" id="ARBA00022692"/>
    </source>
</evidence>
<evidence type="ECO:0000256" key="2">
    <source>
        <dbReference type="ARBA" id="ARBA00022475"/>
    </source>
</evidence>
<keyword evidence="9" id="KW-1185">Reference proteome</keyword>
<evidence type="ECO:0000256" key="6">
    <source>
        <dbReference type="SAM" id="Phobius"/>
    </source>
</evidence>
<dbReference type="EMBL" id="CP036264">
    <property type="protein sequence ID" value="QEF99086.1"/>
    <property type="molecule type" value="Genomic_DNA"/>
</dbReference>
<feature type="domain" description="Type II secretion system protein GspF" evidence="7">
    <location>
        <begin position="230"/>
        <end position="337"/>
    </location>
</feature>
<sequence length="350" mass="37947">MMSADRPETTLDDESLAMLLDEVSAMATSKRPLISGLEDLDDASMGTIGRAANAVRAGLTGGKSAAESVAAVAGSYQSPIRLAMEVMATTGSTEPIDEAARLIRQTNEERRRVFLASINPILNVIVGATVVFFVMPWILVSLSQAELIKPAFAPSITEICQAFAQDFMLAAIATIVVVGLFSSALAWGLSRSRRGGDVFRDYATFCRWMALQISPTGRTQGSITAIEPGRLIQTAAEAVGPAWSSSWARVIDSVRGGATSQDTLAMPPDTPEPVRRCVLDLVTGRREGDRIAFDLRRLAELYVQKSKRFRSLWTEVLPRAMTWVLMIMMMVILLQAILMPLLKVVGEVAP</sequence>
<gene>
    <name evidence="8" type="ORF">Mal15_31460</name>
</gene>
<reference evidence="8 9" key="1">
    <citation type="submission" date="2019-02" db="EMBL/GenBank/DDBJ databases">
        <title>Planctomycetal bacteria perform biofilm scaping via a novel small molecule.</title>
        <authorList>
            <person name="Jeske O."/>
            <person name="Boedeker C."/>
            <person name="Wiegand S."/>
            <person name="Breitling P."/>
            <person name="Kallscheuer N."/>
            <person name="Jogler M."/>
            <person name="Rohde M."/>
            <person name="Petersen J."/>
            <person name="Medema M.H."/>
            <person name="Surup F."/>
            <person name="Jogler C."/>
        </authorList>
    </citation>
    <scope>NUCLEOTIDE SEQUENCE [LARGE SCALE GENOMIC DNA]</scope>
    <source>
        <strain evidence="8 9">Mal15</strain>
    </source>
</reference>
<feature type="domain" description="Type II secretion system protein GspF" evidence="7">
    <location>
        <begin position="20"/>
        <end position="139"/>
    </location>
</feature>
<keyword evidence="4 6" id="KW-1133">Transmembrane helix</keyword>
<dbReference type="Proteomes" id="UP000321353">
    <property type="component" value="Chromosome"/>
</dbReference>
<feature type="transmembrane region" description="Helical" evidence="6">
    <location>
        <begin position="320"/>
        <end position="342"/>
    </location>
</feature>
<keyword evidence="5 6" id="KW-0472">Membrane</keyword>
<dbReference type="KEGG" id="smam:Mal15_31460"/>